<keyword evidence="3" id="KW-1003">Cell membrane</keyword>
<sequence>MSQKCNKESNSILQFVMKVIGGAASGIIVAVIPNAIFGQLFLNLIPVWEGFAVLQQCVQIIQLLMPVLIGIGVARQFELDLIPSMSVGAAAYIGSGSVSMVNGAWIVAGIGDTVNAMLVSGIAVAFVFLIKDKVKAFVTIAYPSIVGFGAGAIGLLTLPYVSSITRLIGSIVAEATTLQPILMSIIIAVIFALLILTPISVVAIAFAISLDGIGSGAANLGLVAVVVFMAMGSHYAKNEKGITVSIVLGGVKTMMPNFFKNIKIAIPVAIVSGLLGMFAPILNIQGTPASAGFGFAGLVGPIVAYGYLQNSALINFVIIVSVYFVVPFVICWGTYKLSRDVFKIIKDEDFISTI</sequence>
<dbReference type="GO" id="GO:0009401">
    <property type="term" value="P:phosphoenolpyruvate-dependent sugar phosphotransferase system"/>
    <property type="evidence" value="ECO:0007669"/>
    <property type="project" value="InterPro"/>
</dbReference>
<evidence type="ECO:0000256" key="4">
    <source>
        <dbReference type="ARBA" id="ARBA00022597"/>
    </source>
</evidence>
<feature type="transmembrane region" description="Helical" evidence="8">
    <location>
        <begin position="314"/>
        <end position="335"/>
    </location>
</feature>
<dbReference type="EMBL" id="OW659496">
    <property type="protein sequence ID" value="CAH2763721.1"/>
    <property type="molecule type" value="Genomic_DNA"/>
</dbReference>
<keyword evidence="7 8" id="KW-0472">Membrane</keyword>
<dbReference type="InterPro" id="IPR003352">
    <property type="entry name" value="PTS_EIIC"/>
</dbReference>
<feature type="transmembrane region" description="Helical" evidence="8">
    <location>
        <begin position="12"/>
        <end position="32"/>
    </location>
</feature>
<gene>
    <name evidence="10" type="ORF">ERYAMS2_00053</name>
    <name evidence="11" type="ORF">ERYAMS_01611</name>
</gene>
<organism evidence="10 13">
    <name type="scientific">Erysipelothrix amsterdamensis</name>
    <dbReference type="NCBI Taxonomy" id="2929157"/>
    <lineage>
        <taxon>Bacteria</taxon>
        <taxon>Bacillati</taxon>
        <taxon>Bacillota</taxon>
        <taxon>Erysipelotrichia</taxon>
        <taxon>Erysipelotrichales</taxon>
        <taxon>Erysipelotrichaceae</taxon>
        <taxon>Erysipelothrix</taxon>
    </lineage>
</organism>
<evidence type="ECO:0000256" key="2">
    <source>
        <dbReference type="ARBA" id="ARBA00022448"/>
    </source>
</evidence>
<dbReference type="AlphaFoldDB" id="A0AAU9VEP4"/>
<evidence type="ECO:0000259" key="9">
    <source>
        <dbReference type="Pfam" id="PF13303"/>
    </source>
</evidence>
<dbReference type="Pfam" id="PF13303">
    <property type="entry name" value="PTS_EIIC_2"/>
    <property type="match status" value="1"/>
</dbReference>
<dbReference type="EMBL" id="OW659477">
    <property type="protein sequence ID" value="CAH2760430.1"/>
    <property type="molecule type" value="Genomic_DNA"/>
</dbReference>
<feature type="transmembrane region" description="Helical" evidence="8">
    <location>
        <begin position="217"/>
        <end position="236"/>
    </location>
</feature>
<keyword evidence="6 8" id="KW-1133">Transmembrane helix</keyword>
<dbReference type="RefSeq" id="WP_254006917.1">
    <property type="nucleotide sequence ID" value="NZ_OW659477.1"/>
</dbReference>
<keyword evidence="5 8" id="KW-0812">Transmembrane</keyword>
<feature type="transmembrane region" description="Helical" evidence="8">
    <location>
        <begin position="137"/>
        <end position="161"/>
    </location>
</feature>
<feature type="transmembrane region" description="Helical" evidence="8">
    <location>
        <begin position="289"/>
        <end position="308"/>
    </location>
</feature>
<evidence type="ECO:0000256" key="3">
    <source>
        <dbReference type="ARBA" id="ARBA00022475"/>
    </source>
</evidence>
<accession>A0AAU9VEP4</accession>
<evidence type="ECO:0000256" key="7">
    <source>
        <dbReference type="ARBA" id="ARBA00023136"/>
    </source>
</evidence>
<keyword evidence="4 10" id="KW-0762">Sugar transport</keyword>
<protein>
    <submittedName>
        <fullName evidence="10">PTS sugar transporter subunit IIC</fullName>
    </submittedName>
</protein>
<dbReference type="Proteomes" id="UP001154111">
    <property type="component" value="Chromosome"/>
</dbReference>
<feature type="transmembrane region" description="Helical" evidence="8">
    <location>
        <begin position="264"/>
        <end position="282"/>
    </location>
</feature>
<feature type="transmembrane region" description="Helical" evidence="8">
    <location>
        <begin position="181"/>
        <end position="210"/>
    </location>
</feature>
<evidence type="ECO:0000256" key="8">
    <source>
        <dbReference type="SAM" id="Phobius"/>
    </source>
</evidence>
<comment type="subcellular location">
    <subcellularLocation>
        <location evidence="1">Cell membrane</location>
        <topology evidence="1">Multi-pass membrane protein</topology>
    </subcellularLocation>
</comment>
<feature type="domain" description="Phosphotransferase system EIIC" evidence="9">
    <location>
        <begin position="17"/>
        <end position="351"/>
    </location>
</feature>
<feature type="transmembrane region" description="Helical" evidence="8">
    <location>
        <begin position="86"/>
        <end position="107"/>
    </location>
</feature>
<evidence type="ECO:0000256" key="6">
    <source>
        <dbReference type="ARBA" id="ARBA00022989"/>
    </source>
</evidence>
<evidence type="ECO:0000256" key="1">
    <source>
        <dbReference type="ARBA" id="ARBA00004651"/>
    </source>
</evidence>
<dbReference type="GO" id="GO:0005886">
    <property type="term" value="C:plasma membrane"/>
    <property type="evidence" value="ECO:0007669"/>
    <property type="project" value="UniProtKB-SubCell"/>
</dbReference>
<evidence type="ECO:0000313" key="12">
    <source>
        <dbReference type="Proteomes" id="UP001154095"/>
    </source>
</evidence>
<proteinExistence type="predicted"/>
<reference evidence="10" key="1">
    <citation type="submission" date="2022-04" db="EMBL/GenBank/DDBJ databases">
        <authorList>
            <person name="Forde T."/>
        </authorList>
    </citation>
    <scope>NUCLEOTIDE SEQUENCE</scope>
    <source>
        <strain evidence="10">A18Y016a</strain>
        <strain evidence="11">A18Y020d</strain>
    </source>
</reference>
<keyword evidence="2" id="KW-0813">Transport</keyword>
<evidence type="ECO:0000313" key="10">
    <source>
        <dbReference type="EMBL" id="CAH2760430.1"/>
    </source>
</evidence>
<name>A0AAU9VEP4_9FIRM</name>
<feature type="transmembrane region" description="Helical" evidence="8">
    <location>
        <begin position="52"/>
        <end position="74"/>
    </location>
</feature>
<evidence type="ECO:0000313" key="13">
    <source>
        <dbReference type="Proteomes" id="UP001154111"/>
    </source>
</evidence>
<evidence type="ECO:0000256" key="5">
    <source>
        <dbReference type="ARBA" id="ARBA00022692"/>
    </source>
</evidence>
<evidence type="ECO:0000313" key="11">
    <source>
        <dbReference type="EMBL" id="CAH2763721.1"/>
    </source>
</evidence>
<dbReference type="Proteomes" id="UP001154095">
    <property type="component" value="Chromosome"/>
</dbReference>
<dbReference type="GO" id="GO:0008982">
    <property type="term" value="F:protein-N(PI)-phosphohistidine-sugar phosphotransferase activity"/>
    <property type="evidence" value="ECO:0007669"/>
    <property type="project" value="InterPro"/>
</dbReference>
<keyword evidence="12" id="KW-1185">Reference proteome</keyword>
<feature type="transmembrane region" description="Helical" evidence="8">
    <location>
        <begin position="113"/>
        <end position="130"/>
    </location>
</feature>